<protein>
    <submittedName>
        <fullName evidence="5">30s ribosomal protein s10</fullName>
    </submittedName>
</protein>
<feature type="domain" description="Small ribosomal subunit protein uS10" evidence="4">
    <location>
        <begin position="1"/>
        <end position="81"/>
    </location>
</feature>
<dbReference type="AlphaFoldDB" id="A0A0M0JVF4"/>
<name>A0A0M0JVF4_9EUKA</name>
<dbReference type="OrthoDB" id="366214at2759"/>
<evidence type="ECO:0000256" key="3">
    <source>
        <dbReference type="ARBA" id="ARBA00023274"/>
    </source>
</evidence>
<dbReference type="SUPFAM" id="SSF54999">
    <property type="entry name" value="Ribosomal protein S10"/>
    <property type="match status" value="1"/>
</dbReference>
<dbReference type="PANTHER" id="PTHR11700">
    <property type="entry name" value="30S RIBOSOMAL PROTEIN S10 FAMILY MEMBER"/>
    <property type="match status" value="1"/>
</dbReference>
<dbReference type="PRINTS" id="PR00971">
    <property type="entry name" value="RIBOSOMALS10"/>
</dbReference>
<dbReference type="Pfam" id="PF00338">
    <property type="entry name" value="Ribosomal_S10"/>
    <property type="match status" value="1"/>
</dbReference>
<evidence type="ECO:0000256" key="2">
    <source>
        <dbReference type="ARBA" id="ARBA00022980"/>
    </source>
</evidence>
<evidence type="ECO:0000259" key="4">
    <source>
        <dbReference type="SMART" id="SM01403"/>
    </source>
</evidence>
<dbReference type="GO" id="GO:0006412">
    <property type="term" value="P:translation"/>
    <property type="evidence" value="ECO:0007669"/>
    <property type="project" value="InterPro"/>
</dbReference>
<dbReference type="GO" id="GO:1990904">
    <property type="term" value="C:ribonucleoprotein complex"/>
    <property type="evidence" value="ECO:0007669"/>
    <property type="project" value="UniProtKB-KW"/>
</dbReference>
<dbReference type="InterPro" id="IPR027486">
    <property type="entry name" value="Ribosomal_uS10_dom"/>
</dbReference>
<dbReference type="Proteomes" id="UP000037460">
    <property type="component" value="Unassembled WGS sequence"/>
</dbReference>
<keyword evidence="6" id="KW-1185">Reference proteome</keyword>
<keyword evidence="2 5" id="KW-0689">Ribosomal protein</keyword>
<comment type="caution">
    <text evidence="5">The sequence shown here is derived from an EMBL/GenBank/DDBJ whole genome shotgun (WGS) entry which is preliminary data.</text>
</comment>
<evidence type="ECO:0000256" key="1">
    <source>
        <dbReference type="ARBA" id="ARBA00007102"/>
    </source>
</evidence>
<accession>A0A0M0JVF4</accession>
<dbReference type="InterPro" id="IPR036838">
    <property type="entry name" value="Ribosomal_uS10_dom_sf"/>
</dbReference>
<proteinExistence type="inferred from homology"/>
<dbReference type="GO" id="GO:0005840">
    <property type="term" value="C:ribosome"/>
    <property type="evidence" value="ECO:0007669"/>
    <property type="project" value="UniProtKB-KW"/>
</dbReference>
<comment type="similarity">
    <text evidence="1">Belongs to the universal ribosomal protein uS10 family.</text>
</comment>
<dbReference type="EMBL" id="JWZX01002246">
    <property type="protein sequence ID" value="KOO30327.1"/>
    <property type="molecule type" value="Genomic_DNA"/>
</dbReference>
<organism evidence="5 6">
    <name type="scientific">Chrysochromulina tobinii</name>
    <dbReference type="NCBI Taxonomy" id="1460289"/>
    <lineage>
        <taxon>Eukaryota</taxon>
        <taxon>Haptista</taxon>
        <taxon>Haptophyta</taxon>
        <taxon>Prymnesiophyceae</taxon>
        <taxon>Prymnesiales</taxon>
        <taxon>Chrysochromulinaceae</taxon>
        <taxon>Chrysochromulina</taxon>
    </lineage>
</organism>
<sequence>MNIKLGGTVPLPTDKMKFSVNRSPFVHSKSKLQFQKDTHKRLIEIYGDSTTGQDATNVVHFLRYLEHTILVLHPGCSARVKLYSSEKLDVDAAPEQHQR</sequence>
<keyword evidence="3" id="KW-0687">Ribonucleoprotein</keyword>
<dbReference type="InterPro" id="IPR001848">
    <property type="entry name" value="Ribosomal_uS10"/>
</dbReference>
<evidence type="ECO:0000313" key="6">
    <source>
        <dbReference type="Proteomes" id="UP000037460"/>
    </source>
</evidence>
<gene>
    <name evidence="5" type="ORF">Ctob_002360</name>
</gene>
<dbReference type="GO" id="GO:0003735">
    <property type="term" value="F:structural constituent of ribosome"/>
    <property type="evidence" value="ECO:0007669"/>
    <property type="project" value="InterPro"/>
</dbReference>
<dbReference type="Gene3D" id="3.30.70.600">
    <property type="entry name" value="Ribosomal protein S10 domain"/>
    <property type="match status" value="1"/>
</dbReference>
<reference evidence="6" key="1">
    <citation type="journal article" date="2015" name="PLoS Genet.">
        <title>Genome Sequence and Transcriptome Analyses of Chrysochromulina tobin: Metabolic Tools for Enhanced Algal Fitness in the Prominent Order Prymnesiales (Haptophyceae).</title>
        <authorList>
            <person name="Hovde B.T."/>
            <person name="Deodato C.R."/>
            <person name="Hunsperger H.M."/>
            <person name="Ryken S.A."/>
            <person name="Yost W."/>
            <person name="Jha R.K."/>
            <person name="Patterson J."/>
            <person name="Monnat R.J. Jr."/>
            <person name="Barlow S.B."/>
            <person name="Starkenburg S.R."/>
            <person name="Cattolico R.A."/>
        </authorList>
    </citation>
    <scope>NUCLEOTIDE SEQUENCE</scope>
    <source>
        <strain evidence="6">CCMP291</strain>
    </source>
</reference>
<dbReference type="SMART" id="SM01403">
    <property type="entry name" value="Ribosomal_S10"/>
    <property type="match status" value="1"/>
</dbReference>
<evidence type="ECO:0000313" key="5">
    <source>
        <dbReference type="EMBL" id="KOO30327.1"/>
    </source>
</evidence>